<dbReference type="PATRIC" id="fig|396268.3.peg.1111"/>
<keyword evidence="3" id="KW-1185">Reference proteome</keyword>
<evidence type="ECO:0000313" key="3">
    <source>
        <dbReference type="Proteomes" id="UP000050934"/>
    </source>
</evidence>
<feature type="transmembrane region" description="Helical" evidence="1">
    <location>
        <begin position="20"/>
        <end position="40"/>
    </location>
</feature>
<dbReference type="Pfam" id="PF05437">
    <property type="entry name" value="AzlD"/>
    <property type="match status" value="1"/>
</dbReference>
<accession>A0A0R2I9A2</accession>
<dbReference type="InterPro" id="IPR008407">
    <property type="entry name" value="Brnchd-chn_aa_trnsp_AzlD"/>
</dbReference>
<evidence type="ECO:0000313" key="2">
    <source>
        <dbReference type="EMBL" id="KRN58647.1"/>
    </source>
</evidence>
<gene>
    <name evidence="2" type="ORF">IV45_GL001099</name>
</gene>
<evidence type="ECO:0000256" key="1">
    <source>
        <dbReference type="SAM" id="Phobius"/>
    </source>
</evidence>
<proteinExistence type="predicted"/>
<comment type="caution">
    <text evidence="2">The sequence shown here is derived from an EMBL/GenBank/DDBJ whole genome shotgun (WGS) entry which is preliminary data.</text>
</comment>
<dbReference type="AlphaFoldDB" id="A0A0R2I9A2"/>
<feature type="transmembrane region" description="Helical" evidence="1">
    <location>
        <begin position="118"/>
        <end position="134"/>
    </location>
</feature>
<organism evidence="2 3">
    <name type="scientific">Limosilactobacillus secaliphilus</name>
    <dbReference type="NCBI Taxonomy" id="396268"/>
    <lineage>
        <taxon>Bacteria</taxon>
        <taxon>Bacillati</taxon>
        <taxon>Bacillota</taxon>
        <taxon>Bacilli</taxon>
        <taxon>Lactobacillales</taxon>
        <taxon>Lactobacillaceae</taxon>
        <taxon>Limosilactobacillus</taxon>
    </lineage>
</organism>
<keyword evidence="1" id="KW-1133">Transmembrane helix</keyword>
<feature type="transmembrane region" description="Helical" evidence="1">
    <location>
        <begin position="89"/>
        <end position="112"/>
    </location>
</feature>
<sequence length="135" mass="15570">MMNLFDNLTLASMVPGHHNLTYHLVVILIAALAAFIPRYFPMHFFTNRKIPEWFDEWMKYVPVALFTSLVVKGIFVDSKYQLISERVSWLGNILVYGHATYIISAIFVMLVAYFTRSMAFSVIIGLLAVWLLSFI</sequence>
<protein>
    <submittedName>
        <fullName evidence="2">Branched-chain amino acid transport</fullName>
    </submittedName>
</protein>
<dbReference type="Proteomes" id="UP000050934">
    <property type="component" value="Unassembled WGS sequence"/>
</dbReference>
<keyword evidence="1" id="KW-0812">Transmembrane</keyword>
<feature type="transmembrane region" description="Helical" evidence="1">
    <location>
        <begin position="60"/>
        <end position="77"/>
    </location>
</feature>
<name>A0A0R2I9A2_9LACO</name>
<keyword evidence="1" id="KW-0472">Membrane</keyword>
<dbReference type="STRING" id="396268.IV45_GL001099"/>
<reference evidence="2 3" key="1">
    <citation type="journal article" date="2015" name="Genome Announc.">
        <title>Expanding the biotechnology potential of lactobacilli through comparative genomics of 213 strains and associated genera.</title>
        <authorList>
            <person name="Sun Z."/>
            <person name="Harris H.M."/>
            <person name="McCann A."/>
            <person name="Guo C."/>
            <person name="Argimon S."/>
            <person name="Zhang W."/>
            <person name="Yang X."/>
            <person name="Jeffery I.B."/>
            <person name="Cooney J.C."/>
            <person name="Kagawa T.F."/>
            <person name="Liu W."/>
            <person name="Song Y."/>
            <person name="Salvetti E."/>
            <person name="Wrobel A."/>
            <person name="Rasinkangas P."/>
            <person name="Parkhill J."/>
            <person name="Rea M.C."/>
            <person name="O'Sullivan O."/>
            <person name="Ritari J."/>
            <person name="Douillard F.P."/>
            <person name="Paul Ross R."/>
            <person name="Yang R."/>
            <person name="Briner A.E."/>
            <person name="Felis G.E."/>
            <person name="de Vos W.M."/>
            <person name="Barrangou R."/>
            <person name="Klaenhammer T.R."/>
            <person name="Caufield P.W."/>
            <person name="Cui Y."/>
            <person name="Zhang H."/>
            <person name="O'Toole P.W."/>
        </authorList>
    </citation>
    <scope>NUCLEOTIDE SEQUENCE [LARGE SCALE GENOMIC DNA]</scope>
    <source>
        <strain evidence="2 3">DSM 17896</strain>
    </source>
</reference>
<dbReference type="EMBL" id="JQBW01000010">
    <property type="protein sequence ID" value="KRN58647.1"/>
    <property type="molecule type" value="Genomic_DNA"/>
</dbReference>